<dbReference type="KEGG" id="chiz:HQ393_04515"/>
<organism evidence="8 9">
    <name type="scientific">Chitinibacter bivalviorum</name>
    <dbReference type="NCBI Taxonomy" id="2739434"/>
    <lineage>
        <taxon>Bacteria</taxon>
        <taxon>Pseudomonadati</taxon>
        <taxon>Pseudomonadota</taxon>
        <taxon>Betaproteobacteria</taxon>
        <taxon>Neisseriales</taxon>
        <taxon>Chitinibacteraceae</taxon>
        <taxon>Chitinibacter</taxon>
    </lineage>
</organism>
<evidence type="ECO:0000256" key="5">
    <source>
        <dbReference type="ARBA" id="ARBA00022691"/>
    </source>
</evidence>
<dbReference type="Pfam" id="PF05175">
    <property type="entry name" value="MTS"/>
    <property type="match status" value="1"/>
</dbReference>
<dbReference type="SUPFAM" id="SSF53335">
    <property type="entry name" value="S-adenosyl-L-methionine-dependent methyltransferases"/>
    <property type="match status" value="1"/>
</dbReference>
<keyword evidence="9" id="KW-1185">Reference proteome</keyword>
<evidence type="ECO:0000256" key="1">
    <source>
        <dbReference type="ARBA" id="ARBA00022490"/>
    </source>
</evidence>
<feature type="domain" description="RlmG N-terminal" evidence="7">
    <location>
        <begin position="6"/>
        <end position="164"/>
    </location>
</feature>
<dbReference type="PANTHER" id="PTHR47816">
    <property type="entry name" value="RIBOSOMAL RNA SMALL SUBUNIT METHYLTRANSFERASE C"/>
    <property type="match status" value="1"/>
</dbReference>
<dbReference type="InterPro" id="IPR046977">
    <property type="entry name" value="RsmC/RlmG"/>
</dbReference>
<dbReference type="GO" id="GO:0008990">
    <property type="term" value="F:rRNA (guanine-N2-)-methyltransferase activity"/>
    <property type="evidence" value="ECO:0007669"/>
    <property type="project" value="InterPro"/>
</dbReference>
<evidence type="ECO:0000313" key="8">
    <source>
        <dbReference type="EMBL" id="QLG87574.1"/>
    </source>
</evidence>
<proteinExistence type="predicted"/>
<dbReference type="GO" id="GO:0003676">
    <property type="term" value="F:nucleic acid binding"/>
    <property type="evidence" value="ECO:0007669"/>
    <property type="project" value="InterPro"/>
</dbReference>
<name>A0A7H9BJ37_9NEIS</name>
<dbReference type="AlphaFoldDB" id="A0A7H9BJ37"/>
<accession>A0A7H9BJ37</accession>
<evidence type="ECO:0000313" key="9">
    <source>
        <dbReference type="Proteomes" id="UP000509597"/>
    </source>
</evidence>
<dbReference type="InterPro" id="IPR002052">
    <property type="entry name" value="DNA_methylase_N6_adenine_CS"/>
</dbReference>
<dbReference type="PANTHER" id="PTHR47816:SF5">
    <property type="entry name" value="RIBOSOMAL RNA LARGE SUBUNIT METHYLTRANSFERASE G"/>
    <property type="match status" value="1"/>
</dbReference>
<keyword evidence="1" id="KW-0963">Cytoplasm</keyword>
<sequence>MPDSIDFAAHKLNRYPSKHAKELRAWDAADEYLAQMILPNEPVLLVNDGFGALHLAAKHHAAAGIYHLNDSWCSLKAIELNIENEAAPIMYKGQDITYALVKLPKSISLLQAQLQLLAGSLKRPLKLFFSGMQKHVSNGHLDVLKAMCGAVEYLPTQRKARLYQVVLSPQIFAQSPIEVPVPELNLKLINCAGVFAEQKIDIGSRFFIENFTLLPKAKRVADVGCGNGLLSLAYCNMHPDSELFLYDESLAAIQSAKLSFQANFPNQKVSITHHDGLADIAEQFDLILINPPFHQQTTVMTDIALSMFAQAKQCMTSTSELWIVANRHLEYQRDLKKWFKRVECIAQNTKFIVIKAML</sequence>
<keyword evidence="4 8" id="KW-0808">Transferase</keyword>
<dbReference type="InterPro" id="IPR017237">
    <property type="entry name" value="RLMG"/>
</dbReference>
<feature type="domain" description="Methyltransferase small" evidence="6">
    <location>
        <begin position="186"/>
        <end position="355"/>
    </location>
</feature>
<dbReference type="CDD" id="cd02440">
    <property type="entry name" value="AdoMet_MTases"/>
    <property type="match status" value="1"/>
</dbReference>
<evidence type="ECO:0000256" key="3">
    <source>
        <dbReference type="ARBA" id="ARBA00022603"/>
    </source>
</evidence>
<dbReference type="PROSITE" id="PS00092">
    <property type="entry name" value="N6_MTASE"/>
    <property type="match status" value="1"/>
</dbReference>
<dbReference type="InterPro" id="IPR029063">
    <property type="entry name" value="SAM-dependent_MTases_sf"/>
</dbReference>
<evidence type="ECO:0000259" key="6">
    <source>
        <dbReference type="Pfam" id="PF05175"/>
    </source>
</evidence>
<dbReference type="Pfam" id="PF26049">
    <property type="entry name" value="RLMG_N"/>
    <property type="match status" value="1"/>
</dbReference>
<evidence type="ECO:0000256" key="4">
    <source>
        <dbReference type="ARBA" id="ARBA00022679"/>
    </source>
</evidence>
<dbReference type="Gene3D" id="3.40.50.150">
    <property type="entry name" value="Vaccinia Virus protein VP39"/>
    <property type="match status" value="2"/>
</dbReference>
<evidence type="ECO:0000259" key="7">
    <source>
        <dbReference type="Pfam" id="PF26049"/>
    </source>
</evidence>
<dbReference type="InterPro" id="IPR007848">
    <property type="entry name" value="Small_mtfrase_dom"/>
</dbReference>
<dbReference type="Proteomes" id="UP000509597">
    <property type="component" value="Chromosome"/>
</dbReference>
<gene>
    <name evidence="8" type="ORF">HQ393_04515</name>
</gene>
<keyword evidence="2" id="KW-0698">rRNA processing</keyword>
<dbReference type="PIRSF" id="PIRSF037565">
    <property type="entry name" value="RRNA_m2G_Mtase_RsmD_prd"/>
    <property type="match status" value="1"/>
</dbReference>
<dbReference type="EMBL" id="CP058627">
    <property type="protein sequence ID" value="QLG87574.1"/>
    <property type="molecule type" value="Genomic_DNA"/>
</dbReference>
<evidence type="ECO:0000256" key="2">
    <source>
        <dbReference type="ARBA" id="ARBA00022552"/>
    </source>
</evidence>
<keyword evidence="3 8" id="KW-0489">Methyltransferase</keyword>
<dbReference type="RefSeq" id="WP_179357656.1">
    <property type="nucleotide sequence ID" value="NZ_CP058627.1"/>
</dbReference>
<dbReference type="GO" id="GO:0005737">
    <property type="term" value="C:cytoplasm"/>
    <property type="evidence" value="ECO:0007669"/>
    <property type="project" value="InterPro"/>
</dbReference>
<reference evidence="8 9" key="1">
    <citation type="submission" date="2020-07" db="EMBL/GenBank/DDBJ databases">
        <title>Complete genome sequence of Chitinibacter sp. 2T18.</title>
        <authorList>
            <person name="Bae J.-W."/>
            <person name="Choi J.-W."/>
        </authorList>
    </citation>
    <scope>NUCLEOTIDE SEQUENCE [LARGE SCALE GENOMIC DNA]</scope>
    <source>
        <strain evidence="8 9">2T18</strain>
    </source>
</reference>
<protein>
    <submittedName>
        <fullName evidence="8">Methyltransferase</fullName>
    </submittedName>
</protein>
<keyword evidence="5" id="KW-0949">S-adenosyl-L-methionine</keyword>
<dbReference type="InterPro" id="IPR058679">
    <property type="entry name" value="RlmG_N"/>
</dbReference>